<organism evidence="2 3">
    <name type="scientific">Forsythia ovata</name>
    <dbReference type="NCBI Taxonomy" id="205694"/>
    <lineage>
        <taxon>Eukaryota</taxon>
        <taxon>Viridiplantae</taxon>
        <taxon>Streptophyta</taxon>
        <taxon>Embryophyta</taxon>
        <taxon>Tracheophyta</taxon>
        <taxon>Spermatophyta</taxon>
        <taxon>Magnoliopsida</taxon>
        <taxon>eudicotyledons</taxon>
        <taxon>Gunneridae</taxon>
        <taxon>Pentapetalae</taxon>
        <taxon>asterids</taxon>
        <taxon>lamiids</taxon>
        <taxon>Lamiales</taxon>
        <taxon>Oleaceae</taxon>
        <taxon>Forsythieae</taxon>
        <taxon>Forsythia</taxon>
    </lineage>
</organism>
<sequence length="115" mass="13084">MEKRDGFDRIFSLFEIIKKWDGLAKLVLGGFMRAFISKRENSHTEFNHLGLLMANPVASGSGLFKFLRPSMRPQATDVQAAALWGITATTGALWFIQPFDWLKKTLFEKSDSEEK</sequence>
<proteinExistence type="predicted"/>
<dbReference type="EMBL" id="JBFOLJ010000001">
    <property type="protein sequence ID" value="KAL2558316.1"/>
    <property type="molecule type" value="Genomic_DNA"/>
</dbReference>
<keyword evidence="1" id="KW-0472">Membrane</keyword>
<evidence type="ECO:0000256" key="1">
    <source>
        <dbReference type="SAM" id="Phobius"/>
    </source>
</evidence>
<protein>
    <recommendedName>
        <fullName evidence="4">Ubiquinol-cytochrome c reductase complex 6.7 kDa protein</fullName>
    </recommendedName>
</protein>
<keyword evidence="1" id="KW-1133">Transmembrane helix</keyword>
<gene>
    <name evidence="2" type="ORF">Fot_03055</name>
</gene>
<dbReference type="AlphaFoldDB" id="A0ABD1X8M1"/>
<evidence type="ECO:0000313" key="2">
    <source>
        <dbReference type="EMBL" id="KAL2558316.1"/>
    </source>
</evidence>
<accession>A0ABD1X8M1</accession>
<evidence type="ECO:0000313" key="3">
    <source>
        <dbReference type="Proteomes" id="UP001604277"/>
    </source>
</evidence>
<name>A0ABD1X8M1_9LAMI</name>
<feature type="transmembrane region" description="Helical" evidence="1">
    <location>
        <begin position="78"/>
        <end position="96"/>
    </location>
</feature>
<evidence type="ECO:0008006" key="4">
    <source>
        <dbReference type="Google" id="ProtNLM"/>
    </source>
</evidence>
<comment type="caution">
    <text evidence="2">The sequence shown here is derived from an EMBL/GenBank/DDBJ whole genome shotgun (WGS) entry which is preliminary data.</text>
</comment>
<reference evidence="3" key="1">
    <citation type="submission" date="2024-07" db="EMBL/GenBank/DDBJ databases">
        <title>Two chromosome-level genome assemblies of Korean endemic species Abeliophyllum distichum and Forsythia ovata (Oleaceae).</title>
        <authorList>
            <person name="Jang H."/>
        </authorList>
    </citation>
    <scope>NUCLEOTIDE SEQUENCE [LARGE SCALE GENOMIC DNA]</scope>
</reference>
<dbReference type="Proteomes" id="UP001604277">
    <property type="component" value="Unassembled WGS sequence"/>
</dbReference>
<keyword evidence="3" id="KW-1185">Reference proteome</keyword>
<keyword evidence="1" id="KW-0812">Transmembrane</keyword>